<protein>
    <submittedName>
        <fullName evidence="2">Addiction module antitoxin RelB</fullName>
    </submittedName>
</protein>
<dbReference type="EMBL" id="WWCV01000001">
    <property type="protein sequence ID" value="MYN15223.1"/>
    <property type="molecule type" value="Genomic_DNA"/>
</dbReference>
<dbReference type="RefSeq" id="WP_161088091.1">
    <property type="nucleotide sequence ID" value="NZ_WWCV01000001.1"/>
</dbReference>
<keyword evidence="4" id="KW-1185">Reference proteome</keyword>
<evidence type="ECO:0000313" key="3">
    <source>
        <dbReference type="Proteomes" id="UP000470302"/>
    </source>
</evidence>
<evidence type="ECO:0000313" key="1">
    <source>
        <dbReference type="EMBL" id="MYM89595.1"/>
    </source>
</evidence>
<dbReference type="AlphaFoldDB" id="A0A845HCR9"/>
<dbReference type="Proteomes" id="UP000470302">
    <property type="component" value="Unassembled WGS sequence"/>
</dbReference>
<accession>A0A845G855</accession>
<sequence>MTDRVAELAALGCALPADERLRLLSLLLQSLHEDALGDVDAAWMAEIERRVAAHERGEGELFEVEDVMNEAARIAP</sequence>
<dbReference type="Pfam" id="PF09720">
    <property type="entry name" value="Unstab_antitox"/>
    <property type="match status" value="1"/>
</dbReference>
<dbReference type="Proteomes" id="UP000484875">
    <property type="component" value="Unassembled WGS sequence"/>
</dbReference>
<evidence type="ECO:0000313" key="2">
    <source>
        <dbReference type="EMBL" id="MYN15223.1"/>
    </source>
</evidence>
<name>A0A845HCR9_9BURK</name>
<proteinExistence type="predicted"/>
<reference evidence="2 4" key="1">
    <citation type="submission" date="2019-12" db="EMBL/GenBank/DDBJ databases">
        <title>Novel species isolated from a subtropical stream in China.</title>
        <authorList>
            <person name="Lu H."/>
        </authorList>
    </citation>
    <scope>NUCLEOTIDE SEQUENCE [LARGE SCALE GENOMIC DNA]</scope>
    <source>
        <strain evidence="2 4">FT107W</strain>
        <strain evidence="1 3">FT82W</strain>
    </source>
</reference>
<dbReference type="InterPro" id="IPR013406">
    <property type="entry name" value="CHP02574_addiction_mod"/>
</dbReference>
<gene>
    <name evidence="2" type="ORF">GTP81_00495</name>
    <name evidence="1" type="ORF">GTP91_20750</name>
</gene>
<accession>A0A845HCR9</accession>
<organism evidence="2 4">
    <name type="scientific">Duganella vulcania</name>
    <dbReference type="NCBI Taxonomy" id="2692166"/>
    <lineage>
        <taxon>Bacteria</taxon>
        <taxon>Pseudomonadati</taxon>
        <taxon>Pseudomonadota</taxon>
        <taxon>Betaproteobacteria</taxon>
        <taxon>Burkholderiales</taxon>
        <taxon>Oxalobacteraceae</taxon>
        <taxon>Telluria group</taxon>
        <taxon>Duganella</taxon>
    </lineage>
</organism>
<dbReference type="EMBL" id="WWCW01000080">
    <property type="protein sequence ID" value="MYM89595.1"/>
    <property type="molecule type" value="Genomic_DNA"/>
</dbReference>
<dbReference type="NCBIfam" id="TIGR02574">
    <property type="entry name" value="stabl_TIGR02574"/>
    <property type="match status" value="1"/>
</dbReference>
<comment type="caution">
    <text evidence="2">The sequence shown here is derived from an EMBL/GenBank/DDBJ whole genome shotgun (WGS) entry which is preliminary data.</text>
</comment>
<evidence type="ECO:0000313" key="4">
    <source>
        <dbReference type="Proteomes" id="UP000484875"/>
    </source>
</evidence>